<dbReference type="InterPro" id="IPR036388">
    <property type="entry name" value="WH-like_DNA-bd_sf"/>
</dbReference>
<dbReference type="InterPro" id="IPR014048">
    <property type="entry name" value="MethylDNA_cys_MeTrfase_DNA-bd"/>
</dbReference>
<dbReference type="GO" id="GO:0003908">
    <property type="term" value="F:methylated-DNA-[protein]-cysteine S-methyltransferase activity"/>
    <property type="evidence" value="ECO:0007669"/>
    <property type="project" value="UniProtKB-UniRule"/>
</dbReference>
<dbReference type="InterPro" id="IPR036631">
    <property type="entry name" value="MGMT_N_sf"/>
</dbReference>
<dbReference type="STRING" id="214095.RU97_GL002528"/>
<organism evidence="12 13">
    <name type="scientific">Enterococcus canis</name>
    <dbReference type="NCBI Taxonomy" id="214095"/>
    <lineage>
        <taxon>Bacteria</taxon>
        <taxon>Bacillati</taxon>
        <taxon>Bacillota</taxon>
        <taxon>Bacilli</taxon>
        <taxon>Lactobacillales</taxon>
        <taxon>Enterococcaceae</taxon>
        <taxon>Enterococcus</taxon>
    </lineage>
</organism>
<dbReference type="Gene3D" id="1.10.10.10">
    <property type="entry name" value="Winged helix-like DNA-binding domain superfamily/Winged helix DNA-binding domain"/>
    <property type="match status" value="1"/>
</dbReference>
<accession>A0A1L8RDB0</accession>
<feature type="domain" description="Methylated-DNA-[protein]-cysteine S-methyltransferase DNA binding" evidence="10">
    <location>
        <begin position="74"/>
        <end position="157"/>
    </location>
</feature>
<comment type="similarity">
    <text evidence="2 9">Belongs to the MGMT family.</text>
</comment>
<dbReference type="AlphaFoldDB" id="A0A1L8RDB0"/>
<keyword evidence="5 9" id="KW-0808">Transferase</keyword>
<evidence type="ECO:0000256" key="2">
    <source>
        <dbReference type="ARBA" id="ARBA00008711"/>
    </source>
</evidence>
<keyword evidence="7 9" id="KW-0234">DNA repair</keyword>
<comment type="catalytic activity">
    <reaction evidence="1 9">
        <text>a 4-O-methyl-thymidine in DNA + L-cysteinyl-[protein] = a thymidine in DNA + S-methyl-L-cysteinyl-[protein]</text>
        <dbReference type="Rhea" id="RHEA:53428"/>
        <dbReference type="Rhea" id="RHEA-COMP:10131"/>
        <dbReference type="Rhea" id="RHEA-COMP:10132"/>
        <dbReference type="Rhea" id="RHEA-COMP:13555"/>
        <dbReference type="Rhea" id="RHEA-COMP:13556"/>
        <dbReference type="ChEBI" id="CHEBI:29950"/>
        <dbReference type="ChEBI" id="CHEBI:82612"/>
        <dbReference type="ChEBI" id="CHEBI:137386"/>
        <dbReference type="ChEBI" id="CHEBI:137387"/>
        <dbReference type="EC" id="2.1.1.63"/>
    </reaction>
</comment>
<dbReference type="GO" id="GO:0006307">
    <property type="term" value="P:DNA alkylation repair"/>
    <property type="evidence" value="ECO:0007669"/>
    <property type="project" value="UniProtKB-UniRule"/>
</dbReference>
<feature type="active site" description="Nucleophile; methyl group acceptor" evidence="9">
    <location>
        <position position="125"/>
    </location>
</feature>
<protein>
    <recommendedName>
        <fullName evidence="9">Methylated-DNA--protein-cysteine methyltransferase</fullName>
        <ecNumber evidence="9">2.1.1.63</ecNumber>
    </recommendedName>
    <alternativeName>
        <fullName evidence="9">6-O-methylguanine-DNA methyltransferase</fullName>
        <shortName evidence="9">MGMT</shortName>
    </alternativeName>
    <alternativeName>
        <fullName evidence="9">O-6-methylguanine-DNA-alkyltransferase</fullName>
    </alternativeName>
</protein>
<dbReference type="SUPFAM" id="SSF53155">
    <property type="entry name" value="Methylated DNA-protein cysteine methyltransferase domain"/>
    <property type="match status" value="1"/>
</dbReference>
<comment type="subcellular location">
    <subcellularLocation>
        <location evidence="9">Cytoplasm</location>
    </subcellularLocation>
</comment>
<dbReference type="HAMAP" id="MF_00772">
    <property type="entry name" value="OGT"/>
    <property type="match status" value="1"/>
</dbReference>
<proteinExistence type="inferred from homology"/>
<dbReference type="InterPro" id="IPR008332">
    <property type="entry name" value="MethylG_MeTrfase_N"/>
</dbReference>
<dbReference type="SUPFAM" id="SSF46767">
    <property type="entry name" value="Methylated DNA-protein cysteine methyltransferase, C-terminal domain"/>
    <property type="match status" value="1"/>
</dbReference>
<sequence>MYNARKEVFTMKYTTPFGPIWLAASDKGITEVAFEPLPESENNVLLQQASRQLSEYFAGTRRHFELPLDYQGTAFQEAAWQGLLTIPYGTTWNYQELATAIGRPKAIRAVGQANRRNPLAILIPCHRVIGKNGKMTGYGGPSEAGLRFKEQLLALERQSRQSS</sequence>
<keyword evidence="13" id="KW-1185">Reference proteome</keyword>
<keyword evidence="3 9" id="KW-0963">Cytoplasm</keyword>
<dbReference type="FunFam" id="1.10.10.10:FF:000214">
    <property type="entry name" value="Methylated-DNA--protein-cysteine methyltransferase"/>
    <property type="match status" value="1"/>
</dbReference>
<gene>
    <name evidence="12" type="ORF">RU97_GL002528</name>
</gene>
<dbReference type="NCBIfam" id="TIGR00589">
    <property type="entry name" value="ogt"/>
    <property type="match status" value="1"/>
</dbReference>
<evidence type="ECO:0000259" key="11">
    <source>
        <dbReference type="Pfam" id="PF02870"/>
    </source>
</evidence>
<comment type="miscellaneous">
    <text evidence="9">This enzyme catalyzes only one turnover and therefore is not strictly catalytic. According to one definition, an enzyme is a biocatalyst that acts repeatedly and over many reaction cycles.</text>
</comment>
<evidence type="ECO:0000313" key="13">
    <source>
        <dbReference type="Proteomes" id="UP000181884"/>
    </source>
</evidence>
<evidence type="ECO:0000256" key="6">
    <source>
        <dbReference type="ARBA" id="ARBA00022763"/>
    </source>
</evidence>
<evidence type="ECO:0000256" key="3">
    <source>
        <dbReference type="ARBA" id="ARBA00022490"/>
    </source>
</evidence>
<dbReference type="EC" id="2.1.1.63" evidence="9"/>
<dbReference type="EMBL" id="JXKH01000007">
    <property type="protein sequence ID" value="OJG17738.1"/>
    <property type="molecule type" value="Genomic_DNA"/>
</dbReference>
<keyword evidence="6 9" id="KW-0227">DNA damage</keyword>
<evidence type="ECO:0000313" key="12">
    <source>
        <dbReference type="EMBL" id="OJG17738.1"/>
    </source>
</evidence>
<comment type="catalytic activity">
    <reaction evidence="8 9">
        <text>a 6-O-methyl-2'-deoxyguanosine in DNA + L-cysteinyl-[protein] = S-methyl-L-cysteinyl-[protein] + a 2'-deoxyguanosine in DNA</text>
        <dbReference type="Rhea" id="RHEA:24000"/>
        <dbReference type="Rhea" id="RHEA-COMP:10131"/>
        <dbReference type="Rhea" id="RHEA-COMP:10132"/>
        <dbReference type="Rhea" id="RHEA-COMP:11367"/>
        <dbReference type="Rhea" id="RHEA-COMP:11368"/>
        <dbReference type="ChEBI" id="CHEBI:29950"/>
        <dbReference type="ChEBI" id="CHEBI:82612"/>
        <dbReference type="ChEBI" id="CHEBI:85445"/>
        <dbReference type="ChEBI" id="CHEBI:85448"/>
        <dbReference type="EC" id="2.1.1.63"/>
    </reaction>
</comment>
<evidence type="ECO:0000259" key="10">
    <source>
        <dbReference type="Pfam" id="PF01035"/>
    </source>
</evidence>
<comment type="caution">
    <text evidence="12">The sequence shown here is derived from an EMBL/GenBank/DDBJ whole genome shotgun (WGS) entry which is preliminary data.</text>
</comment>
<dbReference type="InterPro" id="IPR023546">
    <property type="entry name" value="MGMT"/>
</dbReference>
<evidence type="ECO:0000256" key="8">
    <source>
        <dbReference type="ARBA" id="ARBA00049348"/>
    </source>
</evidence>
<dbReference type="Proteomes" id="UP000181884">
    <property type="component" value="Unassembled WGS sequence"/>
</dbReference>
<dbReference type="Pfam" id="PF02870">
    <property type="entry name" value="Methyltransf_1N"/>
    <property type="match status" value="1"/>
</dbReference>
<dbReference type="Gene3D" id="3.30.160.70">
    <property type="entry name" value="Methylated DNA-protein cysteine methyltransferase domain"/>
    <property type="match status" value="1"/>
</dbReference>
<comment type="function">
    <text evidence="9">Involved in the cellular defense against the biological effects of O6-methylguanine (O6-MeG) and O4-methylthymine (O4-MeT) in DNA. Repairs the methylated nucleobase in DNA by stoichiometrically transferring the methyl group to a cysteine residue in the enzyme. This is a suicide reaction: the enzyme is irreversibly inactivated.</text>
</comment>
<dbReference type="PANTHER" id="PTHR10815">
    <property type="entry name" value="METHYLATED-DNA--PROTEIN-CYSTEINE METHYLTRANSFERASE"/>
    <property type="match status" value="1"/>
</dbReference>
<dbReference type="CDD" id="cd06445">
    <property type="entry name" value="ATase"/>
    <property type="match status" value="1"/>
</dbReference>
<evidence type="ECO:0000256" key="5">
    <source>
        <dbReference type="ARBA" id="ARBA00022679"/>
    </source>
</evidence>
<evidence type="ECO:0000256" key="9">
    <source>
        <dbReference type="HAMAP-Rule" id="MF_00772"/>
    </source>
</evidence>
<evidence type="ECO:0000256" key="7">
    <source>
        <dbReference type="ARBA" id="ARBA00023204"/>
    </source>
</evidence>
<evidence type="ECO:0000256" key="1">
    <source>
        <dbReference type="ARBA" id="ARBA00001286"/>
    </source>
</evidence>
<reference evidence="12 13" key="1">
    <citation type="submission" date="2014-12" db="EMBL/GenBank/DDBJ databases">
        <title>Draft genome sequences of 29 type strains of Enterococci.</title>
        <authorList>
            <person name="Zhong Z."/>
            <person name="Sun Z."/>
            <person name="Liu W."/>
            <person name="Zhang W."/>
            <person name="Zhang H."/>
        </authorList>
    </citation>
    <scope>NUCLEOTIDE SEQUENCE [LARGE SCALE GENOMIC DNA]</scope>
    <source>
        <strain evidence="12 13">DSM 17029</strain>
    </source>
</reference>
<dbReference type="InterPro" id="IPR036217">
    <property type="entry name" value="MethylDNA_cys_MeTrfase_DNAb"/>
</dbReference>
<keyword evidence="4 9" id="KW-0489">Methyltransferase</keyword>
<dbReference type="PANTHER" id="PTHR10815:SF5">
    <property type="entry name" value="METHYLATED-DNA--PROTEIN-CYSTEINE METHYLTRANSFERASE"/>
    <property type="match status" value="1"/>
</dbReference>
<dbReference type="GO" id="GO:0005737">
    <property type="term" value="C:cytoplasm"/>
    <property type="evidence" value="ECO:0007669"/>
    <property type="project" value="UniProtKB-SubCell"/>
</dbReference>
<dbReference type="Pfam" id="PF01035">
    <property type="entry name" value="DNA_binding_1"/>
    <property type="match status" value="1"/>
</dbReference>
<name>A0A1L8RDB0_9ENTE</name>
<evidence type="ECO:0000256" key="4">
    <source>
        <dbReference type="ARBA" id="ARBA00022603"/>
    </source>
</evidence>
<dbReference type="InterPro" id="IPR001497">
    <property type="entry name" value="MethylDNA_cys_MeTrfase_AS"/>
</dbReference>
<dbReference type="GO" id="GO:0032259">
    <property type="term" value="P:methylation"/>
    <property type="evidence" value="ECO:0007669"/>
    <property type="project" value="UniProtKB-KW"/>
</dbReference>
<dbReference type="PROSITE" id="PS00374">
    <property type="entry name" value="MGMT"/>
    <property type="match status" value="1"/>
</dbReference>
<feature type="domain" description="Methylguanine DNA methyltransferase ribonuclease-like" evidence="11">
    <location>
        <begin position="12"/>
        <end position="70"/>
    </location>
</feature>